<proteinExistence type="predicted"/>
<dbReference type="InterPro" id="IPR006461">
    <property type="entry name" value="PLAC_motif_containing"/>
</dbReference>
<dbReference type="EMBL" id="NMUH01001347">
    <property type="protein sequence ID" value="MQL91504.1"/>
    <property type="molecule type" value="Genomic_DNA"/>
</dbReference>
<name>A0A843VDH9_COLES</name>
<keyword evidence="2" id="KW-0472">Membrane</keyword>
<keyword evidence="4" id="KW-1185">Reference proteome</keyword>
<accession>A0A843VDH9</accession>
<dbReference type="AlphaFoldDB" id="A0A843VDH9"/>
<feature type="transmembrane region" description="Helical" evidence="2">
    <location>
        <begin position="310"/>
        <end position="328"/>
    </location>
</feature>
<feature type="region of interest" description="Disordered" evidence="1">
    <location>
        <begin position="1"/>
        <end position="22"/>
    </location>
</feature>
<dbReference type="OrthoDB" id="1045822at2759"/>
<keyword evidence="2" id="KW-0812">Transmembrane</keyword>
<evidence type="ECO:0000313" key="3">
    <source>
        <dbReference type="EMBL" id="MQL91504.1"/>
    </source>
</evidence>
<comment type="caution">
    <text evidence="3">The sequence shown here is derived from an EMBL/GenBank/DDBJ whole genome shotgun (WGS) entry which is preliminary data.</text>
</comment>
<evidence type="ECO:0000256" key="1">
    <source>
        <dbReference type="SAM" id="MobiDB-lite"/>
    </source>
</evidence>
<gene>
    <name evidence="3" type="ORF">Taro_024116</name>
</gene>
<evidence type="ECO:0000313" key="4">
    <source>
        <dbReference type="Proteomes" id="UP000652761"/>
    </source>
</evidence>
<dbReference type="Proteomes" id="UP000652761">
    <property type="component" value="Unassembled WGS sequence"/>
</dbReference>
<dbReference type="Pfam" id="PF04749">
    <property type="entry name" value="PLAC8"/>
    <property type="match status" value="1"/>
</dbReference>
<reference evidence="3" key="1">
    <citation type="submission" date="2017-07" db="EMBL/GenBank/DDBJ databases">
        <title>Taro Niue Genome Assembly and Annotation.</title>
        <authorList>
            <person name="Atibalentja N."/>
            <person name="Keating K."/>
            <person name="Fields C.J."/>
        </authorList>
    </citation>
    <scope>NUCLEOTIDE SEQUENCE</scope>
    <source>
        <strain evidence="3">Niue_2</strain>
        <tissue evidence="3">Leaf</tissue>
    </source>
</reference>
<feature type="transmembrane region" description="Helical" evidence="2">
    <location>
        <begin position="287"/>
        <end position="304"/>
    </location>
</feature>
<keyword evidence="2" id="KW-1133">Transmembrane helix</keyword>
<protein>
    <submittedName>
        <fullName evidence="3">Uncharacterized protein</fullName>
    </submittedName>
</protein>
<evidence type="ECO:0000256" key="2">
    <source>
        <dbReference type="SAM" id="Phobius"/>
    </source>
</evidence>
<dbReference type="NCBIfam" id="TIGR01571">
    <property type="entry name" value="A_thal_Cys_rich"/>
    <property type="match status" value="1"/>
</dbReference>
<dbReference type="PANTHER" id="PTHR15907">
    <property type="entry name" value="DUF614 FAMILY PROTEIN-RELATED"/>
    <property type="match status" value="1"/>
</dbReference>
<organism evidence="3 4">
    <name type="scientific">Colocasia esculenta</name>
    <name type="common">Wild taro</name>
    <name type="synonym">Arum esculentum</name>
    <dbReference type="NCBI Taxonomy" id="4460"/>
    <lineage>
        <taxon>Eukaryota</taxon>
        <taxon>Viridiplantae</taxon>
        <taxon>Streptophyta</taxon>
        <taxon>Embryophyta</taxon>
        <taxon>Tracheophyta</taxon>
        <taxon>Spermatophyta</taxon>
        <taxon>Magnoliopsida</taxon>
        <taxon>Liliopsida</taxon>
        <taxon>Araceae</taxon>
        <taxon>Aroideae</taxon>
        <taxon>Colocasieae</taxon>
        <taxon>Colocasia</taxon>
    </lineage>
</organism>
<sequence length="439" mass="47843">MGAAGRVEWEGNGGGGKEAEGEEKGLLDGVGSVLDFDMLCATVAMQTQGFSVEKRGKGGMVAVEEEEEEAGEVGGVQRMWEGGVLDCFQDHRIAIEATCLPCYRFGKNMGRANLGSCFLQITFDAGADLSLLRCRGPSGYWVDSEFWDRAYMFLGAVASDPAWLPPRGTQPTDATDHQATAALPTPLLLRPRRCSTLPHSLMGQSFPYEREVGPAPISSPTTAASLEPVSGIIPVVALWTKNPMHPPQQPELLLAGQHHHRTAVIFPRASLYAAWVLPGPLRSPGTVYFFFMVTILFNVIAFSISMQRCFLYLAVAFTILAAIYLGYFRGRIRKQFNIRGSNSALDDCLNHLLCPCCTLCQESRTLEMNYVQDGVWHGRGDTICIGSFGEGNKPFTELCPPSLIPTQSPELHNMGKAANNIQHSWSAETSHSTPLVPAN</sequence>